<gene>
    <name evidence="10" type="ORF">AAV94_10050</name>
</gene>
<evidence type="ECO:0000256" key="8">
    <source>
        <dbReference type="ARBA" id="ARBA00023136"/>
    </source>
</evidence>
<dbReference type="OrthoDB" id="9778062at2"/>
<dbReference type="STRING" id="1610491.AAV94_10050"/>
<keyword evidence="3" id="KW-0813">Transport</keyword>
<feature type="transmembrane region" description="Helical" evidence="9">
    <location>
        <begin position="12"/>
        <end position="32"/>
    </location>
</feature>
<dbReference type="PANTHER" id="PTHR33529:SF7">
    <property type="entry name" value="LIPOPOLYSACCHARIDE EXPORT SYSTEM PERMEASE PROTEIN LPTF"/>
    <property type="match status" value="1"/>
</dbReference>
<feature type="transmembrane region" description="Helical" evidence="9">
    <location>
        <begin position="98"/>
        <end position="123"/>
    </location>
</feature>
<evidence type="ECO:0000256" key="1">
    <source>
        <dbReference type="ARBA" id="ARBA00004429"/>
    </source>
</evidence>
<dbReference type="NCBIfam" id="TIGR04407">
    <property type="entry name" value="LptF_YjgP"/>
    <property type="match status" value="1"/>
</dbReference>
<keyword evidence="5" id="KW-0997">Cell inner membrane</keyword>
<dbReference type="GO" id="GO:0043190">
    <property type="term" value="C:ATP-binding cassette (ABC) transporter complex"/>
    <property type="evidence" value="ECO:0007669"/>
    <property type="project" value="InterPro"/>
</dbReference>
<dbReference type="PANTHER" id="PTHR33529">
    <property type="entry name" value="SLR0882 PROTEIN-RELATED"/>
    <property type="match status" value="1"/>
</dbReference>
<dbReference type="InterPro" id="IPR030922">
    <property type="entry name" value="LptF"/>
</dbReference>
<evidence type="ECO:0000256" key="2">
    <source>
        <dbReference type="ARBA" id="ARBA00014213"/>
    </source>
</evidence>
<keyword evidence="8 9" id="KW-0472">Membrane</keyword>
<reference evidence="10 11" key="1">
    <citation type="submission" date="2015-05" db="EMBL/GenBank/DDBJ databases">
        <title>Draft genome sequence of Lampropedia sp. CT6, isolated from the microbial mat of a hot water spring, located at Manikaran, India.</title>
        <authorList>
            <person name="Tripathi C."/>
            <person name="Rani P."/>
            <person name="Mahato N.K."/>
            <person name="Lal R."/>
        </authorList>
    </citation>
    <scope>NUCLEOTIDE SEQUENCE [LARGE SCALE GENOMIC DNA]</scope>
    <source>
        <strain evidence="10 11">CT6</strain>
    </source>
</reference>
<dbReference type="GO" id="GO:0055085">
    <property type="term" value="P:transmembrane transport"/>
    <property type="evidence" value="ECO:0007669"/>
    <property type="project" value="InterPro"/>
</dbReference>
<dbReference type="GO" id="GO:0015920">
    <property type="term" value="P:lipopolysaccharide transport"/>
    <property type="evidence" value="ECO:0007669"/>
    <property type="project" value="TreeGrafter"/>
</dbReference>
<proteinExistence type="predicted"/>
<comment type="caution">
    <text evidence="10">The sequence shown here is derived from an EMBL/GenBank/DDBJ whole genome shotgun (WGS) entry which is preliminary data.</text>
</comment>
<dbReference type="Proteomes" id="UP000050580">
    <property type="component" value="Unassembled WGS sequence"/>
</dbReference>
<evidence type="ECO:0000256" key="4">
    <source>
        <dbReference type="ARBA" id="ARBA00022475"/>
    </source>
</evidence>
<evidence type="ECO:0000256" key="5">
    <source>
        <dbReference type="ARBA" id="ARBA00022519"/>
    </source>
</evidence>
<evidence type="ECO:0000256" key="9">
    <source>
        <dbReference type="SAM" id="Phobius"/>
    </source>
</evidence>
<protein>
    <recommendedName>
        <fullName evidence="2">Lipopolysaccharide export system permease protein LptF</fullName>
    </recommendedName>
</protein>
<dbReference type="RefSeq" id="WP_046742193.1">
    <property type="nucleotide sequence ID" value="NZ_LBNQ01000032.1"/>
</dbReference>
<dbReference type="InterPro" id="IPR005495">
    <property type="entry name" value="LptG/LptF_permease"/>
</dbReference>
<keyword evidence="7 9" id="KW-1133">Transmembrane helix</keyword>
<feature type="transmembrane region" description="Helical" evidence="9">
    <location>
        <begin position="298"/>
        <end position="316"/>
    </location>
</feature>
<dbReference type="PATRIC" id="fig|1610491.3.peg.2137"/>
<dbReference type="EMBL" id="LBNQ01000032">
    <property type="protein sequence ID" value="KKW67499.1"/>
    <property type="molecule type" value="Genomic_DNA"/>
</dbReference>
<organism evidence="10 11">
    <name type="scientific">Lampropedia cohaerens</name>
    <dbReference type="NCBI Taxonomy" id="1610491"/>
    <lineage>
        <taxon>Bacteria</taxon>
        <taxon>Pseudomonadati</taxon>
        <taxon>Pseudomonadota</taxon>
        <taxon>Betaproteobacteria</taxon>
        <taxon>Burkholderiales</taxon>
        <taxon>Comamonadaceae</taxon>
        <taxon>Lampropedia</taxon>
    </lineage>
</organism>
<evidence type="ECO:0000313" key="10">
    <source>
        <dbReference type="EMBL" id="KKW67499.1"/>
    </source>
</evidence>
<evidence type="ECO:0000313" key="11">
    <source>
        <dbReference type="Proteomes" id="UP000050580"/>
    </source>
</evidence>
<keyword evidence="4" id="KW-1003">Cell membrane</keyword>
<dbReference type="AlphaFoldDB" id="A0A0U1PYA2"/>
<evidence type="ECO:0000256" key="7">
    <source>
        <dbReference type="ARBA" id="ARBA00022989"/>
    </source>
</evidence>
<feature type="transmembrane region" description="Helical" evidence="9">
    <location>
        <begin position="328"/>
        <end position="348"/>
    </location>
</feature>
<keyword evidence="6 9" id="KW-0812">Transmembrane</keyword>
<sequence>MLFDASLRKELSRSFLGTVTVLLTVVVTLMLVRSLRMASRGAVGPSDIMLVMGYTVLGYLPIVLSLSMFVAIIGTLARMYRDSEMVVWFASGRGLSGFIAPLARFAMPIVLAIGGLSLVSWPWSQAQVLELRHQFQQRSDLDRIAPGEFQVSSSGDSVFFVDRDSSSLEHAQQIFFAQEKVDTSAVTTARQASLVQQQGQTWVTLDSGQRIEQLRGDAPALRVADFERYEVLLHKEPISTAETSVQTTPTLELLAQSSDPAAQAELAWRIGLILAAINYVLLALALTSGNPRSGRTGHLVTALLVFIVYFNLLSLGESWVARGAIAGGLWLVLLHGGIFLLAVAWLAMRNAQWSLRRLWPGRRAAA</sequence>
<evidence type="ECO:0000256" key="6">
    <source>
        <dbReference type="ARBA" id="ARBA00022692"/>
    </source>
</evidence>
<feature type="transmembrane region" description="Helical" evidence="9">
    <location>
        <begin position="52"/>
        <end position="77"/>
    </location>
</feature>
<name>A0A0U1PYA2_9BURK</name>
<keyword evidence="11" id="KW-1185">Reference proteome</keyword>
<feature type="transmembrane region" description="Helical" evidence="9">
    <location>
        <begin position="266"/>
        <end position="286"/>
    </location>
</feature>
<dbReference type="Pfam" id="PF03739">
    <property type="entry name" value="LptF_LptG"/>
    <property type="match status" value="1"/>
</dbReference>
<accession>A0A0U1PYA2</accession>
<evidence type="ECO:0000256" key="3">
    <source>
        <dbReference type="ARBA" id="ARBA00022448"/>
    </source>
</evidence>
<comment type="subcellular location">
    <subcellularLocation>
        <location evidence="1">Cell inner membrane</location>
        <topology evidence="1">Multi-pass membrane protein</topology>
    </subcellularLocation>
</comment>